<feature type="transmembrane region" description="Helical" evidence="1">
    <location>
        <begin position="287"/>
        <end position="306"/>
    </location>
</feature>
<gene>
    <name evidence="2" type="ORF">GQ43DRAFT_137191</name>
</gene>
<feature type="transmembrane region" description="Helical" evidence="1">
    <location>
        <begin position="81"/>
        <end position="101"/>
    </location>
</feature>
<keyword evidence="1" id="KW-0472">Membrane</keyword>
<evidence type="ECO:0000313" key="3">
    <source>
        <dbReference type="Proteomes" id="UP000799536"/>
    </source>
</evidence>
<keyword evidence="3" id="KW-1185">Reference proteome</keyword>
<proteinExistence type="predicted"/>
<feature type="transmembrane region" description="Helical" evidence="1">
    <location>
        <begin position="249"/>
        <end position="267"/>
    </location>
</feature>
<feature type="transmembrane region" description="Helical" evidence="1">
    <location>
        <begin position="156"/>
        <end position="178"/>
    </location>
</feature>
<accession>A0A9P4JGE4</accession>
<feature type="transmembrane region" description="Helical" evidence="1">
    <location>
        <begin position="49"/>
        <end position="69"/>
    </location>
</feature>
<evidence type="ECO:0000313" key="2">
    <source>
        <dbReference type="EMBL" id="KAF2198963.1"/>
    </source>
</evidence>
<name>A0A9P4JGE4_9PLEO</name>
<dbReference type="AlphaFoldDB" id="A0A9P4JGE4"/>
<sequence length="317" mass="35016">MPLHTRSSKTFVGSETAAQDVYGIGVRVGLYLQGAGMILCMLRSRTSGAGVKLVSGSITISMLASWTVLASNMEFSPCEAYLVLFLLTAMLAPGKMVLFNVDSLVGEGLGLCAIFVTELWMCAAHGWLFARLCITLPELGTENVAFFFAKVSLDGWFRVFMLVLCVLLDWPTTLLWAVKVVQALQVSIAVFQRGSSRMTEDELKKANIYDMVSPLRKLFQKQFDTAIVSETEVQAYWTWLEGYEARVKFAIKVGVPLVLWIFAVTTVETTIRWNNLTPSNDLGSPGQLIPFITGICIFLDGLLVVCRPRARAESAAW</sequence>
<dbReference type="EMBL" id="ML994105">
    <property type="protein sequence ID" value="KAF2198963.1"/>
    <property type="molecule type" value="Genomic_DNA"/>
</dbReference>
<evidence type="ECO:0000256" key="1">
    <source>
        <dbReference type="SAM" id="Phobius"/>
    </source>
</evidence>
<organism evidence="2 3">
    <name type="scientific">Delitschia confertaspora ATCC 74209</name>
    <dbReference type="NCBI Taxonomy" id="1513339"/>
    <lineage>
        <taxon>Eukaryota</taxon>
        <taxon>Fungi</taxon>
        <taxon>Dikarya</taxon>
        <taxon>Ascomycota</taxon>
        <taxon>Pezizomycotina</taxon>
        <taxon>Dothideomycetes</taxon>
        <taxon>Pleosporomycetidae</taxon>
        <taxon>Pleosporales</taxon>
        <taxon>Delitschiaceae</taxon>
        <taxon>Delitschia</taxon>
    </lineage>
</organism>
<keyword evidence="1" id="KW-0812">Transmembrane</keyword>
<protein>
    <submittedName>
        <fullName evidence="2">Uncharacterized protein</fullName>
    </submittedName>
</protein>
<comment type="caution">
    <text evidence="2">The sequence shown here is derived from an EMBL/GenBank/DDBJ whole genome shotgun (WGS) entry which is preliminary data.</text>
</comment>
<feature type="transmembrane region" description="Helical" evidence="1">
    <location>
        <begin position="108"/>
        <end position="130"/>
    </location>
</feature>
<dbReference type="Proteomes" id="UP000799536">
    <property type="component" value="Unassembled WGS sequence"/>
</dbReference>
<reference evidence="2" key="1">
    <citation type="journal article" date="2020" name="Stud. Mycol.">
        <title>101 Dothideomycetes genomes: a test case for predicting lifestyles and emergence of pathogens.</title>
        <authorList>
            <person name="Haridas S."/>
            <person name="Albert R."/>
            <person name="Binder M."/>
            <person name="Bloem J."/>
            <person name="Labutti K."/>
            <person name="Salamov A."/>
            <person name="Andreopoulos B."/>
            <person name="Baker S."/>
            <person name="Barry K."/>
            <person name="Bills G."/>
            <person name="Bluhm B."/>
            <person name="Cannon C."/>
            <person name="Castanera R."/>
            <person name="Culley D."/>
            <person name="Daum C."/>
            <person name="Ezra D."/>
            <person name="Gonzalez J."/>
            <person name="Henrissat B."/>
            <person name="Kuo A."/>
            <person name="Liang C."/>
            <person name="Lipzen A."/>
            <person name="Lutzoni F."/>
            <person name="Magnuson J."/>
            <person name="Mondo S."/>
            <person name="Nolan M."/>
            <person name="Ohm R."/>
            <person name="Pangilinan J."/>
            <person name="Park H.-J."/>
            <person name="Ramirez L."/>
            <person name="Alfaro M."/>
            <person name="Sun H."/>
            <person name="Tritt A."/>
            <person name="Yoshinaga Y."/>
            <person name="Zwiers L.-H."/>
            <person name="Turgeon B."/>
            <person name="Goodwin S."/>
            <person name="Spatafora J."/>
            <person name="Crous P."/>
            <person name="Grigoriev I."/>
        </authorList>
    </citation>
    <scope>NUCLEOTIDE SEQUENCE</scope>
    <source>
        <strain evidence="2">ATCC 74209</strain>
    </source>
</reference>
<dbReference type="OrthoDB" id="3945378at2759"/>
<keyword evidence="1" id="KW-1133">Transmembrane helix</keyword>